<evidence type="ECO:0000313" key="13">
    <source>
        <dbReference type="Proteomes" id="UP000253383"/>
    </source>
</evidence>
<dbReference type="EMBL" id="QOWE01000010">
    <property type="protein sequence ID" value="RCR69009.1"/>
    <property type="molecule type" value="Genomic_DNA"/>
</dbReference>
<evidence type="ECO:0000256" key="7">
    <source>
        <dbReference type="ARBA" id="ARBA00023237"/>
    </source>
</evidence>
<dbReference type="FunFam" id="2.60.40.1120:FF:000003">
    <property type="entry name" value="Outer membrane protein Omp121"/>
    <property type="match status" value="1"/>
</dbReference>
<keyword evidence="7 8" id="KW-0998">Cell outer membrane</keyword>
<dbReference type="Pfam" id="PF00593">
    <property type="entry name" value="TonB_dep_Rec_b-barrel"/>
    <property type="match status" value="1"/>
</dbReference>
<evidence type="ECO:0000256" key="2">
    <source>
        <dbReference type="ARBA" id="ARBA00022448"/>
    </source>
</evidence>
<dbReference type="FunFam" id="2.170.130.10:FF:000008">
    <property type="entry name" value="SusC/RagA family TonB-linked outer membrane protein"/>
    <property type="match status" value="1"/>
</dbReference>
<evidence type="ECO:0000256" key="9">
    <source>
        <dbReference type="RuleBase" id="RU003357"/>
    </source>
</evidence>
<keyword evidence="4 8" id="KW-0812">Transmembrane</keyword>
<comment type="subcellular location">
    <subcellularLocation>
        <location evidence="1 8">Cell outer membrane</location>
        <topology evidence="1 8">Multi-pass membrane protein</topology>
    </subcellularLocation>
</comment>
<keyword evidence="6 8" id="KW-0472">Membrane</keyword>
<dbReference type="Pfam" id="PF13715">
    <property type="entry name" value="CarbopepD_reg_2"/>
    <property type="match status" value="1"/>
</dbReference>
<dbReference type="Gene3D" id="2.170.130.10">
    <property type="entry name" value="TonB-dependent receptor, plug domain"/>
    <property type="match status" value="1"/>
</dbReference>
<evidence type="ECO:0000256" key="1">
    <source>
        <dbReference type="ARBA" id="ARBA00004571"/>
    </source>
</evidence>
<dbReference type="InterPro" id="IPR023997">
    <property type="entry name" value="TonB-dep_OMP_SusC/RagA_CS"/>
</dbReference>
<dbReference type="InterPro" id="IPR039426">
    <property type="entry name" value="TonB-dep_rcpt-like"/>
</dbReference>
<dbReference type="InterPro" id="IPR037066">
    <property type="entry name" value="Plug_dom_sf"/>
</dbReference>
<evidence type="ECO:0000256" key="4">
    <source>
        <dbReference type="ARBA" id="ARBA00022692"/>
    </source>
</evidence>
<dbReference type="Proteomes" id="UP000253383">
    <property type="component" value="Unassembled WGS sequence"/>
</dbReference>
<evidence type="ECO:0000256" key="6">
    <source>
        <dbReference type="ARBA" id="ARBA00023136"/>
    </source>
</evidence>
<dbReference type="InterPro" id="IPR000531">
    <property type="entry name" value="Beta-barrel_TonB"/>
</dbReference>
<proteinExistence type="inferred from homology"/>
<reference evidence="12 13" key="1">
    <citation type="submission" date="2018-07" db="EMBL/GenBank/DDBJ databases">
        <title>Genome analysis of Larkinella rosea.</title>
        <authorList>
            <person name="Zhou Z."/>
            <person name="Wang G."/>
        </authorList>
    </citation>
    <scope>NUCLEOTIDE SEQUENCE [LARGE SCALE GENOMIC DNA]</scope>
    <source>
        <strain evidence="13">zzj9</strain>
    </source>
</reference>
<dbReference type="GO" id="GO:0009279">
    <property type="term" value="C:cell outer membrane"/>
    <property type="evidence" value="ECO:0007669"/>
    <property type="project" value="UniProtKB-SubCell"/>
</dbReference>
<dbReference type="Gene3D" id="2.60.40.1120">
    <property type="entry name" value="Carboxypeptidase-like, regulatory domain"/>
    <property type="match status" value="1"/>
</dbReference>
<keyword evidence="3 8" id="KW-1134">Transmembrane beta strand</keyword>
<feature type="domain" description="TonB-dependent receptor-like beta-barrel" evidence="10">
    <location>
        <begin position="627"/>
        <end position="1049"/>
    </location>
</feature>
<dbReference type="InterPro" id="IPR023996">
    <property type="entry name" value="TonB-dep_OMP_SusC/RagA"/>
</dbReference>
<evidence type="ECO:0000256" key="8">
    <source>
        <dbReference type="PROSITE-ProRule" id="PRU01360"/>
    </source>
</evidence>
<dbReference type="Gene3D" id="2.40.170.20">
    <property type="entry name" value="TonB-dependent receptor, beta-barrel domain"/>
    <property type="match status" value="1"/>
</dbReference>
<protein>
    <submittedName>
        <fullName evidence="12">SusC/RagA family TonB-linked outer membrane protein</fullName>
    </submittedName>
</protein>
<comment type="caution">
    <text evidence="12">The sequence shown here is derived from an EMBL/GenBank/DDBJ whole genome shotgun (WGS) entry which is preliminary data.</text>
</comment>
<dbReference type="SUPFAM" id="SSF56935">
    <property type="entry name" value="Porins"/>
    <property type="match status" value="1"/>
</dbReference>
<keyword evidence="13" id="KW-1185">Reference proteome</keyword>
<dbReference type="AlphaFoldDB" id="A0A368JMV7"/>
<dbReference type="InterPro" id="IPR012910">
    <property type="entry name" value="Plug_dom"/>
</dbReference>
<keyword evidence="2 8" id="KW-0813">Transport</keyword>
<evidence type="ECO:0000259" key="10">
    <source>
        <dbReference type="Pfam" id="PF00593"/>
    </source>
</evidence>
<accession>A0A368JMV7</accession>
<dbReference type="PROSITE" id="PS52016">
    <property type="entry name" value="TONB_DEPENDENT_REC_3"/>
    <property type="match status" value="1"/>
</dbReference>
<organism evidence="12 13">
    <name type="scientific">Larkinella punicea</name>
    <dbReference type="NCBI Taxonomy" id="2315727"/>
    <lineage>
        <taxon>Bacteria</taxon>
        <taxon>Pseudomonadati</taxon>
        <taxon>Bacteroidota</taxon>
        <taxon>Cytophagia</taxon>
        <taxon>Cytophagales</taxon>
        <taxon>Spirosomataceae</taxon>
        <taxon>Larkinella</taxon>
    </lineage>
</organism>
<evidence type="ECO:0000313" key="12">
    <source>
        <dbReference type="EMBL" id="RCR69009.1"/>
    </source>
</evidence>
<gene>
    <name evidence="12" type="ORF">DUE52_14075</name>
</gene>
<dbReference type="SUPFAM" id="SSF49464">
    <property type="entry name" value="Carboxypeptidase regulatory domain-like"/>
    <property type="match status" value="1"/>
</dbReference>
<comment type="similarity">
    <text evidence="8 9">Belongs to the TonB-dependent receptor family.</text>
</comment>
<dbReference type="NCBIfam" id="TIGR04056">
    <property type="entry name" value="OMP_RagA_SusC"/>
    <property type="match status" value="1"/>
</dbReference>
<name>A0A368JMV7_9BACT</name>
<evidence type="ECO:0000256" key="3">
    <source>
        <dbReference type="ARBA" id="ARBA00022452"/>
    </source>
</evidence>
<dbReference type="NCBIfam" id="TIGR04057">
    <property type="entry name" value="SusC_RagA_signa"/>
    <property type="match status" value="1"/>
</dbReference>
<dbReference type="InterPro" id="IPR008969">
    <property type="entry name" value="CarboxyPept-like_regulatory"/>
</dbReference>
<sequence>MKVPFQRPDKSQLIVPDEPDLYCQNIWILTIKSMKKKLQLQHWCTKMLKLTLYQLLLLGLCINLASAHIIRAQNVLDQVVSLKIVDRKFKDVLQLLEKKTTVKFVYSSRVIDVNQPVTLIVTNSTMQETLEKLFRPLRIKYELSGRQIILDRIETGFLPENTAPLEKKQTDNTVTGKVTDEKGDGLPGVSVLVKNTTQGTVTDARGQFRIQVPNPSATLVFSFLGYETREVVAGNQTNVTVQLVPGSRSLNEVVVVGYGTQTKREVTSAISKVNTKELNELPVAEVGQALQGRVPGLTVTNVSSPGTSPNIRIRGVSSVSFSTDPLYVVDGFPTTNLASFDNKDVESVEVLKDASAAAIYGSRATNGVILLTTKKGQKDSKLRVSLDSYAGVESAWRLLDPMNTGQRNRFMDSMYSGDNLENAPARPSRYTPTEMNKYPYPGATQTYGQTNTNWQDLYFKTGFLTNNNVSVSGGSKTSTFYSSAGYMKQDGILKGVGFERYNFRVNSTHDLGSRFTFGQNLLVAYTSQLYNNADGQTGDQGTPLSLLQFALPHLPVKDPNTGIWIKAGGDAIDGHPFPNLIADIENIVFKRKTVKILGSAFLDVKLLESLKFRSTFGVDYANGLEDGIDQSYMVNDGQNIFKTNDGLSSITNNRNAYSSLLFSEQLTYDKTFSSAHHLNAVVVFEGQKTNIRTELMTGKQSNPAIKTLNGATNVSALNTIEENMLLSYVARVGYAYKGKYILNASIRRDGSSVWAPRNKYANFPAASIGWNVGDEPFFRKAAVFSDLKLRASYGVTGLNPSALSNYPWQSLIYNSSYPFNNNPVVNTAFYNKLANQNLEWEKTNQFNVGLDASLFNNTVSLTVEYFDRVTDNLILKAPTPPSFGYVQFTDVNIGKMQNKGWELQLGYRAPRKREFSWGISGNISRVRNKVLRLDSPSGAIFGGDGNYFSSWGVPVTRTVAGDPIQSFYGWDLDRIYQTQAEVDADNAAARSKTGNATAYYQNQATAPGDVRFRDLNGDGFVDDKDRKVIGSFLPNFTYGMNLTASYKHFDLSILFQGVQGGEIYSGIGVYAGAFRWPLGGSLSAYENAWTKENPSTTNPRIKWSDPNDNSRVSTRWLQDASYLRLKNINIGYELPADILAAKTNGAISKFRIYVASQNLLTFTGYDLGYDPEIGMKIGSNRGAGNLTNGIDYGQYPAARSFSLGLQIGF</sequence>
<dbReference type="Pfam" id="PF07715">
    <property type="entry name" value="Plug"/>
    <property type="match status" value="1"/>
</dbReference>
<feature type="domain" description="TonB-dependent receptor plug" evidence="11">
    <location>
        <begin position="263"/>
        <end position="368"/>
    </location>
</feature>
<keyword evidence="5 9" id="KW-0798">TonB box</keyword>
<evidence type="ECO:0000259" key="11">
    <source>
        <dbReference type="Pfam" id="PF07715"/>
    </source>
</evidence>
<evidence type="ECO:0000256" key="5">
    <source>
        <dbReference type="ARBA" id="ARBA00023077"/>
    </source>
</evidence>
<dbReference type="InterPro" id="IPR036942">
    <property type="entry name" value="Beta-barrel_TonB_sf"/>
</dbReference>